<evidence type="ECO:0000256" key="2">
    <source>
        <dbReference type="ARBA" id="ARBA00022679"/>
    </source>
</evidence>
<keyword evidence="2" id="KW-0808">Transferase</keyword>
<reference evidence="7 8" key="1">
    <citation type="submission" date="2017-10" db="EMBL/GenBank/DDBJ databases">
        <title>Comparative genomics in systemic dimorphic fungi from Ajellomycetaceae.</title>
        <authorList>
            <person name="Munoz J.F."/>
            <person name="Mcewen J.G."/>
            <person name="Clay O.K."/>
            <person name="Cuomo C.A."/>
        </authorList>
    </citation>
    <scope>NUCLEOTIDE SEQUENCE [LARGE SCALE GENOMIC DNA]</scope>
    <source>
        <strain evidence="7 8">UAMH7299</strain>
    </source>
</reference>
<feature type="region of interest" description="Disordered" evidence="5">
    <location>
        <begin position="68"/>
        <end position="93"/>
    </location>
</feature>
<protein>
    <submittedName>
        <fullName evidence="7">Atypical/ABC1/ABC1-A protein kinase</fullName>
    </submittedName>
</protein>
<evidence type="ECO:0000313" key="8">
    <source>
        <dbReference type="Proteomes" id="UP000224634"/>
    </source>
</evidence>
<organism evidence="7 8">
    <name type="scientific">Polytolypa hystricis (strain UAMH7299)</name>
    <dbReference type="NCBI Taxonomy" id="1447883"/>
    <lineage>
        <taxon>Eukaryota</taxon>
        <taxon>Fungi</taxon>
        <taxon>Dikarya</taxon>
        <taxon>Ascomycota</taxon>
        <taxon>Pezizomycotina</taxon>
        <taxon>Eurotiomycetes</taxon>
        <taxon>Eurotiomycetidae</taxon>
        <taxon>Onygenales</taxon>
        <taxon>Onygenales incertae sedis</taxon>
        <taxon>Polytolypa</taxon>
    </lineage>
</organism>
<dbReference type="SUPFAM" id="SSF56112">
    <property type="entry name" value="Protein kinase-like (PK-like)"/>
    <property type="match status" value="1"/>
</dbReference>
<evidence type="ECO:0000256" key="3">
    <source>
        <dbReference type="ARBA" id="ARBA00022741"/>
    </source>
</evidence>
<dbReference type="Pfam" id="PF03109">
    <property type="entry name" value="ABC1"/>
    <property type="match status" value="1"/>
</dbReference>
<dbReference type="Proteomes" id="UP000224634">
    <property type="component" value="Unassembled WGS sequence"/>
</dbReference>
<dbReference type="EMBL" id="PDNA01000213">
    <property type="protein sequence ID" value="PGH03261.1"/>
    <property type="molecule type" value="Genomic_DNA"/>
</dbReference>
<evidence type="ECO:0000259" key="6">
    <source>
        <dbReference type="Pfam" id="PF03109"/>
    </source>
</evidence>
<keyword evidence="3" id="KW-0547">Nucleotide-binding</keyword>
<proteinExistence type="inferred from homology"/>
<dbReference type="GO" id="GO:0005524">
    <property type="term" value="F:ATP binding"/>
    <property type="evidence" value="ECO:0007669"/>
    <property type="project" value="UniProtKB-KW"/>
</dbReference>
<feature type="domain" description="ABC1 atypical kinase-like" evidence="6">
    <location>
        <begin position="387"/>
        <end position="630"/>
    </location>
</feature>
<evidence type="ECO:0000313" key="7">
    <source>
        <dbReference type="EMBL" id="PGH03261.1"/>
    </source>
</evidence>
<dbReference type="CDD" id="cd13970">
    <property type="entry name" value="ABC1_ADCK3"/>
    <property type="match status" value="1"/>
</dbReference>
<dbReference type="PANTHER" id="PTHR43851:SF3">
    <property type="entry name" value="COENZYME Q8"/>
    <property type="match status" value="1"/>
</dbReference>
<comment type="caution">
    <text evidence="7">The sequence shown here is derived from an EMBL/GenBank/DDBJ whole genome shotgun (WGS) entry which is preliminary data.</text>
</comment>
<dbReference type="InterPro" id="IPR011009">
    <property type="entry name" value="Kinase-like_dom_sf"/>
</dbReference>
<dbReference type="OrthoDB" id="201153at2759"/>
<evidence type="ECO:0000256" key="5">
    <source>
        <dbReference type="SAM" id="MobiDB-lite"/>
    </source>
</evidence>
<dbReference type="InterPro" id="IPR051409">
    <property type="entry name" value="Atypical_kinase_ADCK"/>
</dbReference>
<feature type="region of interest" description="Disordered" evidence="5">
    <location>
        <begin position="118"/>
        <end position="142"/>
    </location>
</feature>
<evidence type="ECO:0000256" key="1">
    <source>
        <dbReference type="ARBA" id="ARBA00009670"/>
    </source>
</evidence>
<comment type="similarity">
    <text evidence="1">Belongs to the protein kinase superfamily. ADCK protein kinase family.</text>
</comment>
<gene>
    <name evidence="7" type="ORF">AJ80_08727</name>
</gene>
<dbReference type="InterPro" id="IPR004147">
    <property type="entry name" value="ABC1_dom"/>
</dbReference>
<name>A0A2B7X3A3_POLH7</name>
<dbReference type="GO" id="GO:0016301">
    <property type="term" value="F:kinase activity"/>
    <property type="evidence" value="ECO:0007669"/>
    <property type="project" value="UniProtKB-KW"/>
</dbReference>
<keyword evidence="7" id="KW-0418">Kinase</keyword>
<dbReference type="STRING" id="1447883.A0A2B7X3A3"/>
<accession>A0A2B7X3A3</accession>
<dbReference type="InterPro" id="IPR034646">
    <property type="entry name" value="ADCK3_dom"/>
</dbReference>
<dbReference type="PANTHER" id="PTHR43851">
    <property type="match status" value="1"/>
</dbReference>
<feature type="compositionally biased region" description="Basic and acidic residues" evidence="5">
    <location>
        <begin position="118"/>
        <end position="136"/>
    </location>
</feature>
<feature type="compositionally biased region" description="Basic and acidic residues" evidence="5">
    <location>
        <begin position="272"/>
        <end position="284"/>
    </location>
</feature>
<keyword evidence="8" id="KW-1185">Reference proteome</keyword>
<dbReference type="AlphaFoldDB" id="A0A2B7X3A3"/>
<keyword evidence="4" id="KW-0067">ATP-binding</keyword>
<sequence>MSSRRLLDALTFLSVSRSVATKHIARRRTQLDLHLRTSSLTREVRIQAENVVDAIRAGSELARRFEEPVAQPWERERGTEEEGGVRGTAGSVDVGDIQAEVGNGGAGDTVIEAQVDGRAREAVHSQKEHTIPKGRPEAPTPVDEVRTSIAPQQEGNSTGAVHITEQSSNQKAENGEIPEEMVPQLFRSPKVASSLAMKRNPYDARRSNFGNLRNNGGPSGITWTDSDVRKVDDIPVAAVTPAVTAAAAAPASPLEDVKKLGADLANDIISPAERREAPSEDLADKPAPSPYRMVESRVPASRLGRLWEYSGLATSMAFGVVGESIRRATSSGDSAGDSGSLVFSPVNMERLVAKLSKMRGAALKMGQMMSFQDDKMLPPAIHEVLQRVQDQANYMPASQRDKVLASNLGSDWRSLYSSFSDIPIAAASIGQVHSAVLRETGQKVAVKVQYPGVADSIDSDLNNLSILLTASHLLPKGLYLDKTIANARTELAWECDYIREAECATRFKTLLADDTSTFTVPSIIPSASGKQVLTMEHMPGVAVTRQIPHLTQPQRDWIGTQVLRLCLREICEFRFMQTDPNWTNFLYNPSNQKLELLDFGASRAFPAAFISTYLRVLLAASHNDRATCRSLSIRLGYLTGYESPAMLDAHISSILTLAEPFMDASPDLYDFQDQTITLRVRDLIPVMLRERLAPPPEETYSLHRKLSGAFLMCARLGSKVRCKELFEEALEKVEWVDEESEGVGGREVGEVTV</sequence>
<feature type="region of interest" description="Disordered" evidence="5">
    <location>
        <begin position="270"/>
        <end position="290"/>
    </location>
</feature>
<feature type="compositionally biased region" description="Basic and acidic residues" evidence="5">
    <location>
        <begin position="68"/>
        <end position="84"/>
    </location>
</feature>
<evidence type="ECO:0000256" key="4">
    <source>
        <dbReference type="ARBA" id="ARBA00022840"/>
    </source>
</evidence>
<dbReference type="GO" id="GO:0006744">
    <property type="term" value="P:ubiquinone biosynthetic process"/>
    <property type="evidence" value="ECO:0007669"/>
    <property type="project" value="TreeGrafter"/>
</dbReference>